<dbReference type="InterPro" id="IPR004401">
    <property type="entry name" value="YbaB/EbfC"/>
</dbReference>
<dbReference type="AlphaFoldDB" id="A0AAE3VTM1"/>
<protein>
    <submittedName>
        <fullName evidence="1">DNA-binding protein YbaB</fullName>
    </submittedName>
</protein>
<comment type="caution">
    <text evidence="1">The sequence shown here is derived from an EMBL/GenBank/DDBJ whole genome shotgun (WGS) entry which is preliminary data.</text>
</comment>
<organism evidence="1 2">
    <name type="scientific">Catenuloplanes indicus</name>
    <dbReference type="NCBI Taxonomy" id="137267"/>
    <lineage>
        <taxon>Bacteria</taxon>
        <taxon>Bacillati</taxon>
        <taxon>Actinomycetota</taxon>
        <taxon>Actinomycetes</taxon>
        <taxon>Micromonosporales</taxon>
        <taxon>Micromonosporaceae</taxon>
        <taxon>Catenuloplanes</taxon>
    </lineage>
</organism>
<dbReference type="SUPFAM" id="SSF82607">
    <property type="entry name" value="YbaB-like"/>
    <property type="match status" value="1"/>
</dbReference>
<proteinExistence type="predicted"/>
<keyword evidence="1" id="KW-0238">DNA-binding</keyword>
<dbReference type="EMBL" id="JAUSUZ010000001">
    <property type="protein sequence ID" value="MDQ0363432.1"/>
    <property type="molecule type" value="Genomic_DNA"/>
</dbReference>
<keyword evidence="2" id="KW-1185">Reference proteome</keyword>
<dbReference type="Gene3D" id="3.30.1310.10">
    <property type="entry name" value="Nucleoid-associated protein YbaB-like domain"/>
    <property type="match status" value="1"/>
</dbReference>
<dbReference type="InterPro" id="IPR036894">
    <property type="entry name" value="YbaB-like_sf"/>
</dbReference>
<accession>A0AAE3VTM1</accession>
<dbReference type="GO" id="GO:0003677">
    <property type="term" value="F:DNA binding"/>
    <property type="evidence" value="ECO:0007669"/>
    <property type="project" value="UniProtKB-KW"/>
</dbReference>
<reference evidence="1 2" key="1">
    <citation type="submission" date="2023-07" db="EMBL/GenBank/DDBJ databases">
        <title>Sequencing the genomes of 1000 actinobacteria strains.</title>
        <authorList>
            <person name="Klenk H.-P."/>
        </authorList>
    </citation>
    <scope>NUCLEOTIDE SEQUENCE [LARGE SCALE GENOMIC DNA]</scope>
    <source>
        <strain evidence="1 2">DSM 44709</strain>
    </source>
</reference>
<evidence type="ECO:0000313" key="2">
    <source>
        <dbReference type="Proteomes" id="UP001240236"/>
    </source>
</evidence>
<sequence>MVTVIDNDREGRGEALDGLVRVTAGRDGRITGIRLDPGLRRLHLDEMAAAVLRAVNAALDDSLPDPHAAEMARFTGALTEALNHLGRP</sequence>
<dbReference type="Proteomes" id="UP001240236">
    <property type="component" value="Unassembled WGS sequence"/>
</dbReference>
<gene>
    <name evidence="1" type="ORF">J2S42_000101</name>
</gene>
<name>A0AAE3VTM1_9ACTN</name>
<dbReference type="Pfam" id="PF02575">
    <property type="entry name" value="YbaB_DNA_bd"/>
    <property type="match status" value="1"/>
</dbReference>
<evidence type="ECO:0000313" key="1">
    <source>
        <dbReference type="EMBL" id="MDQ0363432.1"/>
    </source>
</evidence>